<keyword evidence="7" id="KW-1185">Reference proteome</keyword>
<sequence length="309" mass="35607">MKKNNAVQTAPKHSMLANQAPVPQKSKVSSQMTLSDSILSGAVVEFRKAGYRFMRHLHTNIEIYRILSGECYMDIQSETLHCTEGDFIMILPDVVHSFYLNDTSDCEFQHIHFNPDMFSTIILENDGIFPITLLHAVLFSSHFYYRLNSDERIDEQIRKLIDLHTSSDSLFAAANINVSLMNLMLYILDHTEPVHEYAKPQLQNSYVAYALNYIQEHYTTKILQEDIAQQLQISVRYLSKIFKSYMGVTLSNYITIYRVNRSIALMQSTDLTLTEIALQVGFRDSQQYSKVFMSVINATPSQYRKAILK</sequence>
<dbReference type="RefSeq" id="WP_129259254.1">
    <property type="nucleotide sequence ID" value="NZ_JBGKFY010000003.1"/>
</dbReference>
<dbReference type="GO" id="GO:0043565">
    <property type="term" value="F:sequence-specific DNA binding"/>
    <property type="evidence" value="ECO:0007669"/>
    <property type="project" value="InterPro"/>
</dbReference>
<dbReference type="SMART" id="SM00342">
    <property type="entry name" value="HTH_ARAC"/>
    <property type="match status" value="1"/>
</dbReference>
<dbReference type="OrthoDB" id="9791615at2"/>
<dbReference type="SUPFAM" id="SSF46689">
    <property type="entry name" value="Homeodomain-like"/>
    <property type="match status" value="2"/>
</dbReference>
<evidence type="ECO:0000256" key="3">
    <source>
        <dbReference type="ARBA" id="ARBA00023163"/>
    </source>
</evidence>
<feature type="domain" description="HTH araC/xylS-type" evidence="5">
    <location>
        <begin position="208"/>
        <end position="306"/>
    </location>
</feature>
<keyword evidence="2" id="KW-0238">DNA-binding</keyword>
<dbReference type="InterPro" id="IPR014710">
    <property type="entry name" value="RmlC-like_jellyroll"/>
</dbReference>
<dbReference type="Gene3D" id="1.10.10.60">
    <property type="entry name" value="Homeodomain-like"/>
    <property type="match status" value="2"/>
</dbReference>
<dbReference type="InterPro" id="IPR018060">
    <property type="entry name" value="HTH_AraC"/>
</dbReference>
<dbReference type="PROSITE" id="PS01124">
    <property type="entry name" value="HTH_ARAC_FAMILY_2"/>
    <property type="match status" value="1"/>
</dbReference>
<keyword evidence="1" id="KW-0805">Transcription regulation</keyword>
<dbReference type="SUPFAM" id="SSF51215">
    <property type="entry name" value="Regulatory protein AraC"/>
    <property type="match status" value="1"/>
</dbReference>
<reference evidence="6 7" key="1">
    <citation type="submission" date="2019-01" db="EMBL/GenBank/DDBJ databases">
        <title>Blautia sp. nov. KGMB01111 isolated human feces.</title>
        <authorList>
            <person name="Park J.-E."/>
            <person name="Kim J.-S."/>
            <person name="Park S.-H."/>
        </authorList>
    </citation>
    <scope>NUCLEOTIDE SEQUENCE [LARGE SCALE GENOMIC DNA]</scope>
    <source>
        <strain evidence="6 7">KGMB01111</strain>
    </source>
</reference>
<evidence type="ECO:0000259" key="5">
    <source>
        <dbReference type="PROSITE" id="PS01124"/>
    </source>
</evidence>
<name>A0A4Q1RL56_9FIRM</name>
<protein>
    <submittedName>
        <fullName evidence="6">AraC family transcriptional regulator</fullName>
    </submittedName>
</protein>
<dbReference type="GO" id="GO:0003700">
    <property type="term" value="F:DNA-binding transcription factor activity"/>
    <property type="evidence" value="ECO:0007669"/>
    <property type="project" value="InterPro"/>
</dbReference>
<evidence type="ECO:0000256" key="2">
    <source>
        <dbReference type="ARBA" id="ARBA00023125"/>
    </source>
</evidence>
<dbReference type="EMBL" id="SDKC01000001">
    <property type="protein sequence ID" value="RXS76523.1"/>
    <property type="molecule type" value="Genomic_DNA"/>
</dbReference>
<evidence type="ECO:0000313" key="7">
    <source>
        <dbReference type="Proteomes" id="UP000290106"/>
    </source>
</evidence>
<evidence type="ECO:0000256" key="4">
    <source>
        <dbReference type="SAM" id="MobiDB-lite"/>
    </source>
</evidence>
<feature type="region of interest" description="Disordered" evidence="4">
    <location>
        <begin position="1"/>
        <end position="22"/>
    </location>
</feature>
<dbReference type="PANTHER" id="PTHR43280">
    <property type="entry name" value="ARAC-FAMILY TRANSCRIPTIONAL REGULATOR"/>
    <property type="match status" value="1"/>
</dbReference>
<organism evidence="6 7">
    <name type="scientific">Blautia faecicola</name>
    <dbReference type="NCBI Taxonomy" id="2509240"/>
    <lineage>
        <taxon>Bacteria</taxon>
        <taxon>Bacillati</taxon>
        <taxon>Bacillota</taxon>
        <taxon>Clostridia</taxon>
        <taxon>Lachnospirales</taxon>
        <taxon>Lachnospiraceae</taxon>
        <taxon>Blautia</taxon>
    </lineage>
</organism>
<keyword evidence="3" id="KW-0804">Transcription</keyword>
<comment type="caution">
    <text evidence="6">The sequence shown here is derived from an EMBL/GenBank/DDBJ whole genome shotgun (WGS) entry which is preliminary data.</text>
</comment>
<dbReference type="Pfam" id="PF02311">
    <property type="entry name" value="AraC_binding"/>
    <property type="match status" value="1"/>
</dbReference>
<evidence type="ECO:0000256" key="1">
    <source>
        <dbReference type="ARBA" id="ARBA00023015"/>
    </source>
</evidence>
<accession>A0A4Q1RL56</accession>
<dbReference type="Pfam" id="PF12833">
    <property type="entry name" value="HTH_18"/>
    <property type="match status" value="1"/>
</dbReference>
<evidence type="ECO:0000313" key="6">
    <source>
        <dbReference type="EMBL" id="RXS76523.1"/>
    </source>
</evidence>
<dbReference type="Proteomes" id="UP000290106">
    <property type="component" value="Unassembled WGS sequence"/>
</dbReference>
<dbReference type="InterPro" id="IPR003313">
    <property type="entry name" value="AraC-bd"/>
</dbReference>
<proteinExistence type="predicted"/>
<dbReference type="AlphaFoldDB" id="A0A4Q1RL56"/>
<dbReference type="PANTHER" id="PTHR43280:SF28">
    <property type="entry name" value="HTH-TYPE TRANSCRIPTIONAL ACTIVATOR RHAS"/>
    <property type="match status" value="1"/>
</dbReference>
<dbReference type="Gene3D" id="2.60.120.10">
    <property type="entry name" value="Jelly Rolls"/>
    <property type="match status" value="1"/>
</dbReference>
<gene>
    <name evidence="6" type="ORF">ETP43_15795</name>
</gene>
<dbReference type="InterPro" id="IPR009057">
    <property type="entry name" value="Homeodomain-like_sf"/>
</dbReference>
<dbReference type="InterPro" id="IPR037923">
    <property type="entry name" value="HTH-like"/>
</dbReference>